<evidence type="ECO:0000256" key="6">
    <source>
        <dbReference type="ARBA" id="ARBA00022989"/>
    </source>
</evidence>
<protein>
    <recommendedName>
        <fullName evidence="9">Wax synthase domain-containing protein</fullName>
    </recommendedName>
</protein>
<comment type="subcellular location">
    <subcellularLocation>
        <location evidence="1">Membrane</location>
        <topology evidence="1">Multi-pass membrane protein</topology>
    </subcellularLocation>
</comment>
<dbReference type="PANTHER" id="PTHR31595">
    <property type="entry name" value="LONG-CHAIN-ALCOHOL O-FATTY-ACYLTRANSFERASE 3-RELATED"/>
    <property type="match status" value="1"/>
</dbReference>
<organism evidence="10 11">
    <name type="scientific">Daldinia eschscholtzii</name>
    <dbReference type="NCBI Taxonomy" id="292717"/>
    <lineage>
        <taxon>Eukaryota</taxon>
        <taxon>Fungi</taxon>
        <taxon>Dikarya</taxon>
        <taxon>Ascomycota</taxon>
        <taxon>Pezizomycotina</taxon>
        <taxon>Sordariomycetes</taxon>
        <taxon>Xylariomycetidae</taxon>
        <taxon>Xylariales</taxon>
        <taxon>Hypoxylaceae</taxon>
        <taxon>Daldinia</taxon>
    </lineage>
</organism>
<evidence type="ECO:0000256" key="5">
    <source>
        <dbReference type="ARBA" id="ARBA00022692"/>
    </source>
</evidence>
<dbReference type="PANTHER" id="PTHR31595:SF57">
    <property type="entry name" value="OS04G0481900 PROTEIN"/>
    <property type="match status" value="1"/>
</dbReference>
<dbReference type="Pfam" id="PF13813">
    <property type="entry name" value="MBOAT_2"/>
    <property type="match status" value="1"/>
</dbReference>
<dbReference type="GO" id="GO:0006629">
    <property type="term" value="P:lipid metabolic process"/>
    <property type="evidence" value="ECO:0007669"/>
    <property type="project" value="InterPro"/>
</dbReference>
<keyword evidence="6 8" id="KW-1133">Transmembrane helix</keyword>
<feature type="domain" description="Wax synthase" evidence="9">
    <location>
        <begin position="251"/>
        <end position="337"/>
    </location>
</feature>
<feature type="transmembrane region" description="Helical" evidence="8">
    <location>
        <begin position="13"/>
        <end position="33"/>
    </location>
</feature>
<keyword evidence="11" id="KW-1185">Reference proteome</keyword>
<evidence type="ECO:0000256" key="4">
    <source>
        <dbReference type="ARBA" id="ARBA00022679"/>
    </source>
</evidence>
<gene>
    <name evidence="10" type="ORF">Daesc_007378</name>
</gene>
<feature type="transmembrane region" description="Helical" evidence="8">
    <location>
        <begin position="40"/>
        <end position="58"/>
    </location>
</feature>
<name>A0AAX6MDW8_9PEZI</name>
<feature type="transmembrane region" description="Helical" evidence="8">
    <location>
        <begin position="334"/>
        <end position="353"/>
    </location>
</feature>
<dbReference type="GO" id="GO:0008374">
    <property type="term" value="F:O-acyltransferase activity"/>
    <property type="evidence" value="ECO:0007669"/>
    <property type="project" value="InterPro"/>
</dbReference>
<sequence>MDTVSSALLSHEFLKPNILFVTATFLTTLALHFPPKFHPLFLPLTWLITLWSFASVKGNITSGRLIGLESYVTIACIVYMLVLPRILYFESHSLSQGTRDTSKSKRLDDIVLRPGMSSISDSCWIWNNPRHLSYPRSRSGSLPPSELLQYALFRILKIGVITFIDRILVQKLSQHVGTTSTILDFTPDQEPIIRRLLERDEDDPVSRHQLLLRAFMCISWIWPNILVLESYHAMLSLLFVVVLRFNGPGDWPPLFGSPLEAWTVRRFWGKFWHRIASPTFHTYAKVFSQYILKLEPESTVEKATVAFGIFFLSGLLHAATAWKVGQGEGHRDMLFFCANYFVIAGEILVSRLLRNLVRKTKYEARLKDSKMRAAGKALGFVWVFAWFFWSTPRWLYPKILRWSLKQAILQSRV</sequence>
<evidence type="ECO:0000256" key="3">
    <source>
        <dbReference type="ARBA" id="ARBA00007282"/>
    </source>
</evidence>
<dbReference type="AlphaFoldDB" id="A0AAX6MDW8"/>
<dbReference type="InterPro" id="IPR044851">
    <property type="entry name" value="Wax_synthase"/>
</dbReference>
<evidence type="ECO:0000256" key="7">
    <source>
        <dbReference type="ARBA" id="ARBA00023136"/>
    </source>
</evidence>
<feature type="transmembrane region" description="Helical" evidence="8">
    <location>
        <begin position="221"/>
        <end position="245"/>
    </location>
</feature>
<dbReference type="GO" id="GO:0016020">
    <property type="term" value="C:membrane"/>
    <property type="evidence" value="ECO:0007669"/>
    <property type="project" value="UniProtKB-SubCell"/>
</dbReference>
<keyword evidence="4" id="KW-0808">Transferase</keyword>
<evidence type="ECO:0000256" key="1">
    <source>
        <dbReference type="ARBA" id="ARBA00004141"/>
    </source>
</evidence>
<keyword evidence="7 8" id="KW-0472">Membrane</keyword>
<feature type="transmembrane region" description="Helical" evidence="8">
    <location>
        <begin position="373"/>
        <end position="396"/>
    </location>
</feature>
<dbReference type="Proteomes" id="UP001369815">
    <property type="component" value="Unassembled WGS sequence"/>
</dbReference>
<comment type="pathway">
    <text evidence="2">Secondary metabolite biosynthesis.</text>
</comment>
<evidence type="ECO:0000313" key="11">
    <source>
        <dbReference type="Proteomes" id="UP001369815"/>
    </source>
</evidence>
<reference evidence="10 11" key="1">
    <citation type="journal article" date="2024" name="Front Chem Biol">
        <title>Unveiling the potential of Daldinia eschscholtzii MFLUCC 19-0629 through bioactivity and bioinformatics studies for enhanced sustainable agriculture production.</title>
        <authorList>
            <person name="Brooks S."/>
            <person name="Weaver J.A."/>
            <person name="Klomchit A."/>
            <person name="Alharthi S.A."/>
            <person name="Onlamun T."/>
            <person name="Nurani R."/>
            <person name="Vong T.K."/>
            <person name="Alberti F."/>
            <person name="Greco C."/>
        </authorList>
    </citation>
    <scope>NUCLEOTIDE SEQUENCE [LARGE SCALE GENOMIC DNA]</scope>
    <source>
        <strain evidence="10">MFLUCC 19-0629</strain>
    </source>
</reference>
<feature type="transmembrane region" description="Helical" evidence="8">
    <location>
        <begin position="70"/>
        <end position="89"/>
    </location>
</feature>
<dbReference type="InterPro" id="IPR032805">
    <property type="entry name" value="Wax_synthase_dom"/>
</dbReference>
<comment type="similarity">
    <text evidence="3">Belongs to the wax synthase family.</text>
</comment>
<evidence type="ECO:0000259" key="9">
    <source>
        <dbReference type="Pfam" id="PF13813"/>
    </source>
</evidence>
<proteinExistence type="inferred from homology"/>
<feature type="transmembrane region" description="Helical" evidence="8">
    <location>
        <begin position="303"/>
        <end position="322"/>
    </location>
</feature>
<evidence type="ECO:0000256" key="8">
    <source>
        <dbReference type="SAM" id="Phobius"/>
    </source>
</evidence>
<evidence type="ECO:0000256" key="2">
    <source>
        <dbReference type="ARBA" id="ARBA00005179"/>
    </source>
</evidence>
<dbReference type="EMBL" id="JBANMG010000007">
    <property type="protein sequence ID" value="KAK6950850.1"/>
    <property type="molecule type" value="Genomic_DNA"/>
</dbReference>
<keyword evidence="5 8" id="KW-0812">Transmembrane</keyword>
<comment type="caution">
    <text evidence="10">The sequence shown here is derived from an EMBL/GenBank/DDBJ whole genome shotgun (WGS) entry which is preliminary data.</text>
</comment>
<evidence type="ECO:0000313" key="10">
    <source>
        <dbReference type="EMBL" id="KAK6950850.1"/>
    </source>
</evidence>
<accession>A0AAX6MDW8</accession>